<dbReference type="Proteomes" id="UP000250369">
    <property type="component" value="Unassembled WGS sequence"/>
</dbReference>
<dbReference type="Gene3D" id="3.40.50.880">
    <property type="match status" value="1"/>
</dbReference>
<dbReference type="SUPFAM" id="SSF51445">
    <property type="entry name" value="(Trans)glycosidases"/>
    <property type="match status" value="1"/>
</dbReference>
<keyword evidence="3" id="KW-1185">Reference proteome</keyword>
<dbReference type="InterPro" id="IPR013738">
    <property type="entry name" value="Beta_galactosidase_Trimer"/>
</dbReference>
<dbReference type="InterPro" id="IPR017853">
    <property type="entry name" value="GH"/>
</dbReference>
<dbReference type="CDD" id="cd03143">
    <property type="entry name" value="A4_beta-galactosidase_middle_domain"/>
    <property type="match status" value="1"/>
</dbReference>
<dbReference type="InterPro" id="IPR028212">
    <property type="entry name" value="GHL6"/>
</dbReference>
<name>A0A329MH86_9BACL</name>
<comment type="caution">
    <text evidence="2">The sequence shown here is derived from an EMBL/GenBank/DDBJ whole genome shotgun (WGS) entry which is preliminary data.</text>
</comment>
<sequence>MRFRQVHLDFHTSEAIPDIAADFNKEQFQAMLQKGHVDSITIFAKCHHGWAYFPSELNDMHPHLDFDLLAAQIEAAREIDVKTPIYVSVGFDEKLARRHPEWLMRDEDDRTNWVQGFMKAGWHQFCLNSPYLEKIVIPQVEEVVRNYDGDGIFLDIVGVRTCYCHTCVNRLLAEGKNPRNKRHVVEQGERVYANYTKRIEEVVHSIRPGLPIFHNAGHIAQGRRDLAAMNTHLELESLPTGGWGYDHFPLSARYVQQLGMDFLGMTGKFHTFWGEFGGYKHPNALRYETALSLANGARCSIGDQLHPRGFMDEATYELIGAAYSEVERKEAWCANTINVADIGVLSVESLGVDKTGDAMFTGNSDAGAARIMLEGKFLFDVLDPYSDFSPYRVIVLPDNVLITERLQTKLDEFLRKGGKVLATGCSGLKPDKSGFAIDLGVRYIGENSFQPDYFRPMFPLSSLKQASFVFYAQGQKVELAGGTELGKREDSYFNRDAYSFCSHQHTPSSLNDGGPGMAESENGIYIAWNVFEDYATKGSLVLKETVVYALNRLLKEKTLTTNLPAQGIVTLQEQRGESRYINHLLYASPVKRGDGVEVIEDILPVYEIDVTLRLPGDEVSRVYLAPQMTPLAFDKREDRITYKVPRLENHQMVVIDYIRV</sequence>
<dbReference type="AlphaFoldDB" id="A0A329MH86"/>
<evidence type="ECO:0000313" key="2">
    <source>
        <dbReference type="EMBL" id="RAV19140.1"/>
    </source>
</evidence>
<evidence type="ECO:0000259" key="1">
    <source>
        <dbReference type="Pfam" id="PF08532"/>
    </source>
</evidence>
<dbReference type="Pfam" id="PF14871">
    <property type="entry name" value="GHL6"/>
    <property type="match status" value="1"/>
</dbReference>
<dbReference type="OrthoDB" id="9780891at2"/>
<dbReference type="InterPro" id="IPR029062">
    <property type="entry name" value="Class_I_gatase-like"/>
</dbReference>
<dbReference type="Gene3D" id="3.20.20.80">
    <property type="entry name" value="Glycosidases"/>
    <property type="match status" value="1"/>
</dbReference>
<organism evidence="2 3">
    <name type="scientific">Paenibacillus contaminans</name>
    <dbReference type="NCBI Taxonomy" id="450362"/>
    <lineage>
        <taxon>Bacteria</taxon>
        <taxon>Bacillati</taxon>
        <taxon>Bacillota</taxon>
        <taxon>Bacilli</taxon>
        <taxon>Bacillales</taxon>
        <taxon>Paenibacillaceae</taxon>
        <taxon>Paenibacillus</taxon>
    </lineage>
</organism>
<dbReference type="EMBL" id="QMFB01000013">
    <property type="protein sequence ID" value="RAV19140.1"/>
    <property type="molecule type" value="Genomic_DNA"/>
</dbReference>
<dbReference type="Pfam" id="PF08532">
    <property type="entry name" value="Glyco_hydro_42M"/>
    <property type="match status" value="1"/>
</dbReference>
<proteinExistence type="predicted"/>
<accession>A0A329MH86</accession>
<gene>
    <name evidence="2" type="ORF">DQG23_21615</name>
</gene>
<dbReference type="GO" id="GO:0004565">
    <property type="term" value="F:beta-galactosidase activity"/>
    <property type="evidence" value="ECO:0007669"/>
    <property type="project" value="InterPro"/>
</dbReference>
<dbReference type="GO" id="GO:0005975">
    <property type="term" value="P:carbohydrate metabolic process"/>
    <property type="evidence" value="ECO:0007669"/>
    <property type="project" value="InterPro"/>
</dbReference>
<reference evidence="2 3" key="1">
    <citation type="journal article" date="2009" name="Int. J. Syst. Evol. Microbiol.">
        <title>Paenibacillus contaminans sp. nov., isolated from a contaminated laboratory plate.</title>
        <authorList>
            <person name="Chou J.H."/>
            <person name="Lee J.H."/>
            <person name="Lin M.C."/>
            <person name="Chang P.S."/>
            <person name="Arun A.B."/>
            <person name="Young C.C."/>
            <person name="Chen W.M."/>
        </authorList>
    </citation>
    <scope>NUCLEOTIDE SEQUENCE [LARGE SCALE GENOMIC DNA]</scope>
    <source>
        <strain evidence="2 3">CKOBP-6</strain>
    </source>
</reference>
<dbReference type="RefSeq" id="WP_113032959.1">
    <property type="nucleotide sequence ID" value="NZ_QMFB01000013.1"/>
</dbReference>
<protein>
    <submittedName>
        <fullName evidence="2">Beta-galactosidase</fullName>
    </submittedName>
</protein>
<dbReference type="SUPFAM" id="SSF52317">
    <property type="entry name" value="Class I glutamine amidotransferase-like"/>
    <property type="match status" value="1"/>
</dbReference>
<feature type="domain" description="Beta-galactosidase trimerisation" evidence="1">
    <location>
        <begin position="379"/>
        <end position="429"/>
    </location>
</feature>
<evidence type="ECO:0000313" key="3">
    <source>
        <dbReference type="Proteomes" id="UP000250369"/>
    </source>
</evidence>